<name>A0ACB9ZPQ8_CATRO</name>
<accession>A0ACB9ZPQ8</accession>
<reference evidence="2" key="1">
    <citation type="journal article" date="2023" name="Nat. Plants">
        <title>Single-cell RNA sequencing provides a high-resolution roadmap for understanding the multicellular compartmentation of specialized metabolism.</title>
        <authorList>
            <person name="Sun S."/>
            <person name="Shen X."/>
            <person name="Li Y."/>
            <person name="Li Y."/>
            <person name="Wang S."/>
            <person name="Li R."/>
            <person name="Zhang H."/>
            <person name="Shen G."/>
            <person name="Guo B."/>
            <person name="Wei J."/>
            <person name="Xu J."/>
            <person name="St-Pierre B."/>
            <person name="Chen S."/>
            <person name="Sun C."/>
        </authorList>
    </citation>
    <scope>NUCLEOTIDE SEQUENCE [LARGE SCALE GENOMIC DNA]</scope>
</reference>
<comment type="caution">
    <text evidence="1">The sequence shown here is derived from an EMBL/GenBank/DDBJ whole genome shotgun (WGS) entry which is preliminary data.</text>
</comment>
<keyword evidence="2" id="KW-1185">Reference proteome</keyword>
<dbReference type="EMBL" id="CM044708">
    <property type="protein sequence ID" value="KAI5649687.1"/>
    <property type="molecule type" value="Genomic_DNA"/>
</dbReference>
<evidence type="ECO:0000313" key="1">
    <source>
        <dbReference type="EMBL" id="KAI5649687.1"/>
    </source>
</evidence>
<gene>
    <name evidence="1" type="ORF">M9H77_35692</name>
</gene>
<proteinExistence type="predicted"/>
<sequence>MVRPEAHRGDDDLGLVTDRTGRVQDRVVITSSRGVRGRHNTFDILATPAPLGPGIYYDPSAPGSSTQPSLYGLRPVLLPHHTIHTLPYPMILMDLVSHHISPHLYHMIHMHMLLLCLPQPLNEVSGGPRLQLAAKFFEQLVLGVQADLSYSTGNYAAIDYGHPSSEPCSGRDSGTTFESDRGQSEEPDMVRFVYIGDEDDQDEPVPVAPASSSSVRPAPGKGKGLNDSFMSVMMLIPSYSGHVAGIIWHGQLVVVIQSDLRITYSRGGINSQGLAQVHRVACYIQYLLRSSLFTIRVVTSSLPSYGHL</sequence>
<dbReference type="Proteomes" id="UP001060085">
    <property type="component" value="Linkage Group LG08"/>
</dbReference>
<evidence type="ECO:0000313" key="2">
    <source>
        <dbReference type="Proteomes" id="UP001060085"/>
    </source>
</evidence>
<organism evidence="1 2">
    <name type="scientific">Catharanthus roseus</name>
    <name type="common">Madagascar periwinkle</name>
    <name type="synonym">Vinca rosea</name>
    <dbReference type="NCBI Taxonomy" id="4058"/>
    <lineage>
        <taxon>Eukaryota</taxon>
        <taxon>Viridiplantae</taxon>
        <taxon>Streptophyta</taxon>
        <taxon>Embryophyta</taxon>
        <taxon>Tracheophyta</taxon>
        <taxon>Spermatophyta</taxon>
        <taxon>Magnoliopsida</taxon>
        <taxon>eudicotyledons</taxon>
        <taxon>Gunneridae</taxon>
        <taxon>Pentapetalae</taxon>
        <taxon>asterids</taxon>
        <taxon>lamiids</taxon>
        <taxon>Gentianales</taxon>
        <taxon>Apocynaceae</taxon>
        <taxon>Rauvolfioideae</taxon>
        <taxon>Vinceae</taxon>
        <taxon>Catharanthinae</taxon>
        <taxon>Catharanthus</taxon>
    </lineage>
</organism>
<protein>
    <submittedName>
        <fullName evidence="1">Uncharacterized protein</fullName>
    </submittedName>
</protein>